<dbReference type="Pfam" id="PF13385">
    <property type="entry name" value="Laminin_G_3"/>
    <property type="match status" value="1"/>
</dbReference>
<feature type="domain" description="Laminin G" evidence="2">
    <location>
        <begin position="455"/>
        <end position="649"/>
    </location>
</feature>
<feature type="chain" id="PRO_5041978850" description="Laminin G domain-containing protein" evidence="1">
    <location>
        <begin position="21"/>
        <end position="719"/>
    </location>
</feature>
<feature type="signal peptide" evidence="1">
    <location>
        <begin position="1"/>
        <end position="20"/>
    </location>
</feature>
<dbReference type="SMART" id="SM00282">
    <property type="entry name" value="LamG"/>
    <property type="match status" value="1"/>
</dbReference>
<dbReference type="PANTHER" id="PTHR43143">
    <property type="entry name" value="METALLOPHOSPHOESTERASE, CALCINEURIN SUPERFAMILY"/>
    <property type="match status" value="1"/>
</dbReference>
<dbReference type="InterPro" id="IPR004843">
    <property type="entry name" value="Calcineurin-like_PHP"/>
</dbReference>
<proteinExistence type="predicted"/>
<protein>
    <recommendedName>
        <fullName evidence="2">Laminin G domain-containing protein</fullName>
    </recommendedName>
</protein>
<dbReference type="Gene3D" id="3.60.21.10">
    <property type="match status" value="1"/>
</dbReference>
<dbReference type="InterPro" id="IPR029052">
    <property type="entry name" value="Metallo-depent_PP-like"/>
</dbReference>
<dbReference type="GO" id="GO:0016787">
    <property type="term" value="F:hydrolase activity"/>
    <property type="evidence" value="ECO:0007669"/>
    <property type="project" value="InterPro"/>
</dbReference>
<dbReference type="InterPro" id="IPR013320">
    <property type="entry name" value="ConA-like_dom_sf"/>
</dbReference>
<dbReference type="PROSITE" id="PS50025">
    <property type="entry name" value="LAM_G_DOMAIN"/>
    <property type="match status" value="1"/>
</dbReference>
<evidence type="ECO:0000313" key="3">
    <source>
        <dbReference type="EMBL" id="GFH57814.1"/>
    </source>
</evidence>
<gene>
    <name evidence="3" type="ORF">CTEN210_14290</name>
</gene>
<accession>A0AAD3HC76</accession>
<evidence type="ECO:0000313" key="4">
    <source>
        <dbReference type="Proteomes" id="UP001054902"/>
    </source>
</evidence>
<organism evidence="3 4">
    <name type="scientific">Chaetoceros tenuissimus</name>
    <dbReference type="NCBI Taxonomy" id="426638"/>
    <lineage>
        <taxon>Eukaryota</taxon>
        <taxon>Sar</taxon>
        <taxon>Stramenopiles</taxon>
        <taxon>Ochrophyta</taxon>
        <taxon>Bacillariophyta</taxon>
        <taxon>Coscinodiscophyceae</taxon>
        <taxon>Chaetocerotophycidae</taxon>
        <taxon>Chaetocerotales</taxon>
        <taxon>Chaetocerotaceae</taxon>
        <taxon>Chaetoceros</taxon>
    </lineage>
</organism>
<dbReference type="SUPFAM" id="SSF49899">
    <property type="entry name" value="Concanavalin A-like lectins/glucanases"/>
    <property type="match status" value="1"/>
</dbReference>
<keyword evidence="4" id="KW-1185">Reference proteome</keyword>
<sequence>MTAFAKLLLLIIIHFASVQASTPQWSFIVLADWHGVESFARDDTPKDYYQARKDQLQRIKSTFKGDFVALVGDMVEGEWYRQQWIDKFMPGKSPQQAVYDASMNCFTTIKKIFNEVGYDKILYALGDHEIGDNGWQPNTAHTNSLGQYRKGFVESLYLDPTSREYIYKNLKLGNTHITPYGTPFEYTSFAHVHKNVLFVTMDVFKQVSSSLFQKTSGGIGGNGVVTADVDGDHLKWLEDILREGRNDPSIKHIFVQGHVPVITPVQRSASSSMTFDRQEESNFWKLLVSYGVDIYFAGEVHANTVLKDKNSELLQVSTRANGLEGLLDVIVTDDQIELRAYRDENVDRVNKKNYTQAGVLTVDKTSEITQISSDGILHIVDLTKPILHFDFEEKVSISDSRIQGLSSISKQYLDKVEMQGNILRNVVLNKGEFGQNYNAPVGGVQIRDEGIGGMHSGYFDGTMSQMGIHSLGPFVAGTIISVSMWIKTTATEEMLLLHYDRPWKANASGLENRNLFSITLKDGLPRIYVSKAATLLSQHSEAINDNGWHQIASVMPHKSCKLSEVLLFIDGKKVSTSVTKDTPLHFENFGHLSVGGVGFAGTDVSNLFPSWRPYVGNIDEVYLWQRRVYARQFRTAPMRRFKRRKNSKCTPIGRVVTIDQVPKVRKCRGKCKRTVNCVGFKTSSVEGSEDLQCTLFLSHAPHVNKDRDTTDKCFLLSSL</sequence>
<evidence type="ECO:0000256" key="1">
    <source>
        <dbReference type="SAM" id="SignalP"/>
    </source>
</evidence>
<dbReference type="EMBL" id="BLLK01000058">
    <property type="protein sequence ID" value="GFH57814.1"/>
    <property type="molecule type" value="Genomic_DNA"/>
</dbReference>
<reference evidence="3 4" key="1">
    <citation type="journal article" date="2021" name="Sci. Rep.">
        <title>The genome of the diatom Chaetoceros tenuissimus carries an ancient integrated fragment of an extant virus.</title>
        <authorList>
            <person name="Hongo Y."/>
            <person name="Kimura K."/>
            <person name="Takaki Y."/>
            <person name="Yoshida Y."/>
            <person name="Baba S."/>
            <person name="Kobayashi G."/>
            <person name="Nagasaki K."/>
            <person name="Hano T."/>
            <person name="Tomaru Y."/>
        </authorList>
    </citation>
    <scope>NUCLEOTIDE SEQUENCE [LARGE SCALE GENOMIC DNA]</scope>
    <source>
        <strain evidence="3 4">NIES-3715</strain>
    </source>
</reference>
<dbReference type="AlphaFoldDB" id="A0AAD3HC76"/>
<dbReference type="SUPFAM" id="SSF56300">
    <property type="entry name" value="Metallo-dependent phosphatases"/>
    <property type="match status" value="1"/>
</dbReference>
<dbReference type="PANTHER" id="PTHR43143:SF1">
    <property type="entry name" value="SERINE_THREONINE-PROTEIN PHOSPHATASE CPPED1"/>
    <property type="match status" value="1"/>
</dbReference>
<dbReference type="InterPro" id="IPR051918">
    <property type="entry name" value="STPP_CPPED1"/>
</dbReference>
<keyword evidence="1" id="KW-0732">Signal</keyword>
<name>A0AAD3HC76_9STRA</name>
<dbReference type="InterPro" id="IPR001791">
    <property type="entry name" value="Laminin_G"/>
</dbReference>
<comment type="caution">
    <text evidence="3">The sequence shown here is derived from an EMBL/GenBank/DDBJ whole genome shotgun (WGS) entry which is preliminary data.</text>
</comment>
<dbReference type="Proteomes" id="UP001054902">
    <property type="component" value="Unassembled WGS sequence"/>
</dbReference>
<evidence type="ECO:0000259" key="2">
    <source>
        <dbReference type="PROSITE" id="PS50025"/>
    </source>
</evidence>
<dbReference type="Gene3D" id="2.60.120.200">
    <property type="match status" value="1"/>
</dbReference>
<dbReference type="Pfam" id="PF00149">
    <property type="entry name" value="Metallophos"/>
    <property type="match status" value="1"/>
</dbReference>
<dbReference type="CDD" id="cd00110">
    <property type="entry name" value="LamG"/>
    <property type="match status" value="1"/>
</dbReference>